<organism evidence="6 7">
    <name type="scientific">Falsiroseomonas stagni DSM 19981</name>
    <dbReference type="NCBI Taxonomy" id="1123062"/>
    <lineage>
        <taxon>Bacteria</taxon>
        <taxon>Pseudomonadati</taxon>
        <taxon>Pseudomonadota</taxon>
        <taxon>Alphaproteobacteria</taxon>
        <taxon>Acetobacterales</taxon>
        <taxon>Roseomonadaceae</taxon>
        <taxon>Falsiroseomonas</taxon>
    </lineage>
</organism>
<proteinExistence type="inferred from homology"/>
<sequence length="257" mass="27607">MARCIAHLSDLHFGAEDPAVVAALAADLSLNPPDLLAISGDLTQQARHREFIAAMTFLRAIPVPMLAVPGNHDMTPYDIIERFTDPYGRWRRHVAPETEPVFTDAEIAVVGLNTARRGGLSLNWARGRVSRSRLARAEAKLAALPDGLFRIVVAHHPFVAPALAPAARLVGNAAPALEAFARQGVGLVLTGHLHLGDIRPMAEGGMLLVQAATATSTRLRGTPNAYNRIIVEDGRARVLIRAWDGSAWRDSPAPLTA</sequence>
<dbReference type="RefSeq" id="WP_245761926.1">
    <property type="nucleotide sequence ID" value="NZ_FOSQ01000001.1"/>
</dbReference>
<dbReference type="PANTHER" id="PTHR42988">
    <property type="entry name" value="PHOSPHOHYDROLASE"/>
    <property type="match status" value="1"/>
</dbReference>
<dbReference type="PANTHER" id="PTHR42988:SF2">
    <property type="entry name" value="CYCLIC NUCLEOTIDE PHOSPHODIESTERASE CBUA0032-RELATED"/>
    <property type="match status" value="1"/>
</dbReference>
<reference evidence="6 7" key="1">
    <citation type="submission" date="2016-10" db="EMBL/GenBank/DDBJ databases">
        <authorList>
            <person name="de Groot N.N."/>
        </authorList>
    </citation>
    <scope>NUCLEOTIDE SEQUENCE [LARGE SCALE GENOMIC DNA]</scope>
    <source>
        <strain evidence="6 7">DSM 19981</strain>
    </source>
</reference>
<keyword evidence="3" id="KW-0408">Iron</keyword>
<evidence type="ECO:0000256" key="4">
    <source>
        <dbReference type="ARBA" id="ARBA00025742"/>
    </source>
</evidence>
<evidence type="ECO:0000313" key="6">
    <source>
        <dbReference type="EMBL" id="SFK26898.1"/>
    </source>
</evidence>
<keyword evidence="7" id="KW-1185">Reference proteome</keyword>
<dbReference type="InterPro" id="IPR004843">
    <property type="entry name" value="Calcineurin-like_PHP"/>
</dbReference>
<dbReference type="GO" id="GO:0046872">
    <property type="term" value="F:metal ion binding"/>
    <property type="evidence" value="ECO:0007669"/>
    <property type="project" value="UniProtKB-KW"/>
</dbReference>
<dbReference type="GO" id="GO:0016787">
    <property type="term" value="F:hydrolase activity"/>
    <property type="evidence" value="ECO:0007669"/>
    <property type="project" value="UniProtKB-KW"/>
</dbReference>
<dbReference type="Gene3D" id="3.60.21.10">
    <property type="match status" value="1"/>
</dbReference>
<dbReference type="Proteomes" id="UP000199473">
    <property type="component" value="Unassembled WGS sequence"/>
</dbReference>
<protein>
    <submittedName>
        <fullName evidence="6">3',5'-cyclic AMP phosphodiesterase CpdA</fullName>
    </submittedName>
</protein>
<comment type="similarity">
    <text evidence="4">Belongs to the cyclic nucleotide phosphodiesterase class-III family.</text>
</comment>
<keyword evidence="2" id="KW-0378">Hydrolase</keyword>
<dbReference type="InterPro" id="IPR050884">
    <property type="entry name" value="CNP_phosphodiesterase-III"/>
</dbReference>
<name>A0A1I3Y4W4_9PROT</name>
<feature type="domain" description="Calcineurin-like phosphoesterase" evidence="5">
    <location>
        <begin position="5"/>
        <end position="194"/>
    </location>
</feature>
<keyword evidence="1" id="KW-0479">Metal-binding</keyword>
<dbReference type="Pfam" id="PF00149">
    <property type="entry name" value="Metallophos"/>
    <property type="match status" value="1"/>
</dbReference>
<evidence type="ECO:0000256" key="1">
    <source>
        <dbReference type="ARBA" id="ARBA00022723"/>
    </source>
</evidence>
<evidence type="ECO:0000313" key="7">
    <source>
        <dbReference type="Proteomes" id="UP000199473"/>
    </source>
</evidence>
<dbReference type="InterPro" id="IPR029052">
    <property type="entry name" value="Metallo-depent_PP-like"/>
</dbReference>
<dbReference type="AlphaFoldDB" id="A0A1I3Y4W4"/>
<dbReference type="EMBL" id="FOSQ01000001">
    <property type="protein sequence ID" value="SFK26898.1"/>
    <property type="molecule type" value="Genomic_DNA"/>
</dbReference>
<evidence type="ECO:0000256" key="2">
    <source>
        <dbReference type="ARBA" id="ARBA00022801"/>
    </source>
</evidence>
<evidence type="ECO:0000259" key="5">
    <source>
        <dbReference type="Pfam" id="PF00149"/>
    </source>
</evidence>
<evidence type="ECO:0000256" key="3">
    <source>
        <dbReference type="ARBA" id="ARBA00023004"/>
    </source>
</evidence>
<accession>A0A1I3Y4W4</accession>
<gene>
    <name evidence="6" type="ORF">SAMN02745775_101975</name>
</gene>
<dbReference type="SUPFAM" id="SSF56300">
    <property type="entry name" value="Metallo-dependent phosphatases"/>
    <property type="match status" value="1"/>
</dbReference>
<dbReference type="STRING" id="1123062.SAMN02745775_101975"/>